<accession>A0A1U7HEY7</accession>
<dbReference type="Gene3D" id="3.90.930.60">
    <property type="match status" value="1"/>
</dbReference>
<name>A0A1U7HEY7_9CYAN</name>
<dbReference type="Proteomes" id="UP000186868">
    <property type="component" value="Unassembled WGS sequence"/>
</dbReference>
<gene>
    <name evidence="2" type="ORF">NIES593_13220</name>
</gene>
<dbReference type="InterPro" id="IPR027624">
    <property type="entry name" value="TOMM_cyclo_SagD"/>
</dbReference>
<dbReference type="Gene3D" id="3.30.40.250">
    <property type="match status" value="1"/>
</dbReference>
<feature type="domain" description="YcaO" evidence="1">
    <location>
        <begin position="379"/>
        <end position="760"/>
    </location>
</feature>
<dbReference type="OrthoDB" id="2379922at2"/>
<dbReference type="GO" id="GO:0008641">
    <property type="term" value="F:ubiquitin-like modifier activating enzyme activity"/>
    <property type="evidence" value="ECO:0007669"/>
    <property type="project" value="InterPro"/>
</dbReference>
<dbReference type="PROSITE" id="PS51664">
    <property type="entry name" value="YCAO"/>
    <property type="match status" value="1"/>
</dbReference>
<sequence>MLNQPKFKSCFHVETVESVGVFLLSESEYFTLTGRLYELLAPLINGRNSIDDIVNLLKEQAPAAEIYYALMLMEQKGYLVEGNEPLSSDIVAFWELLNCDSPKTANRWQTTKVSVTSFSTLPARSLICALTAMDIQVEKEGDLNIVIVDDYLQVELEVFNQKAIQSQRPWMLVKPAGTRIWIGPIFNPDKTGCWECLAQRLRANRPVETFIQKQKGISTPLPTSFAKLPSTLQTGLNLAATEVAKWIAQGENKALEGNLITFDTLSLQIQHHALIKRPQCPVCGDLEYSKIDREPLPVILESRKKTFTTDGGHRCVTPETTIKKYEHHISPIAGAVRGLKRASQSTNSLTPIYAAGHNFATMFDNLFFLRENLRGKSGGKGKTDIQAKASALCEALERYSGIYQGDEIRRKGTYKTMGEAAIHPNHCMNFSDRQYQTRREWNNTCPSFFQRVPDPFDEDREIEWTPIWSLTHKEFKYLPTAYCYYGYPKPDSPYCWADSNGTAAGNTKEEAILQGFMELVERDGVALWWYNRLKQPAVDLDSFDQPYFQAFKDYHRSINRELWVLDLTSDLNIPVFAAISRRCDCPSGSGKADRDVEDIIYGFGAHFDPIIGITRALTELNQVLPAVLSVAPDGSTQYTLPDPLAMDWWQTATVQNQPYLLPDENIAPKTYADYSRWENDDLLVDVMACVDIAAQHGMEVLVLDQTRPDIGLNVVKVVVPQMRHFWKRLAPGRLYEVPVKLGKLSKPLPEEQLNPIPIFL</sequence>
<reference evidence="2 3" key="1">
    <citation type="submission" date="2016-11" db="EMBL/GenBank/DDBJ databases">
        <title>Draft Genome Sequences of Nine Cyanobacterial Strains from Diverse Habitats.</title>
        <authorList>
            <person name="Zhu T."/>
            <person name="Hou S."/>
            <person name="Lu X."/>
            <person name="Hess W.R."/>
        </authorList>
    </citation>
    <scope>NUCLEOTIDE SEQUENCE [LARGE SCALE GENOMIC DNA]</scope>
    <source>
        <strain evidence="2 3">NIES-593</strain>
    </source>
</reference>
<dbReference type="Gene3D" id="3.40.50.720">
    <property type="entry name" value="NAD(P)-binding Rossmann-like Domain"/>
    <property type="match status" value="1"/>
</dbReference>
<dbReference type="SUPFAM" id="SSF69572">
    <property type="entry name" value="Activating enzymes of the ubiquitin-like proteins"/>
    <property type="match status" value="1"/>
</dbReference>
<dbReference type="STRING" id="1921803.NIES593_13220"/>
<dbReference type="AlphaFoldDB" id="A0A1U7HEY7"/>
<dbReference type="Pfam" id="PF21084">
    <property type="entry name" value="WHD_DUF4423_like"/>
    <property type="match status" value="1"/>
</dbReference>
<dbReference type="InterPro" id="IPR003776">
    <property type="entry name" value="YcaO-like_dom"/>
</dbReference>
<dbReference type="InterPro" id="IPR022291">
    <property type="entry name" value="Bacteriocin_synth_cyclodeHase"/>
</dbReference>
<evidence type="ECO:0000259" key="1">
    <source>
        <dbReference type="PROSITE" id="PS51664"/>
    </source>
</evidence>
<proteinExistence type="predicted"/>
<dbReference type="EMBL" id="MRCB01000015">
    <property type="protein sequence ID" value="OKH22157.1"/>
    <property type="molecule type" value="Genomic_DNA"/>
</dbReference>
<dbReference type="Pfam" id="PF02624">
    <property type="entry name" value="YcaO"/>
    <property type="match status" value="1"/>
</dbReference>
<dbReference type="NCBIfam" id="TIGR00702">
    <property type="entry name" value="YcaO-type kinase domain"/>
    <property type="match status" value="1"/>
</dbReference>
<dbReference type="Gene3D" id="3.30.160.660">
    <property type="match status" value="1"/>
</dbReference>
<dbReference type="PANTHER" id="PTHR37809:SF1">
    <property type="entry name" value="RIBOSOMAL PROTEIN S12 METHYLTHIOTRANSFERASE ACCESSORY FACTOR YCAO"/>
    <property type="match status" value="1"/>
</dbReference>
<dbReference type="InterPro" id="IPR049274">
    <property type="entry name" value="LynD/TruD_wHTH-like"/>
</dbReference>
<keyword evidence="3" id="KW-1185">Reference proteome</keyword>
<evidence type="ECO:0000313" key="3">
    <source>
        <dbReference type="Proteomes" id="UP000186868"/>
    </source>
</evidence>
<evidence type="ECO:0000313" key="2">
    <source>
        <dbReference type="EMBL" id="OKH22157.1"/>
    </source>
</evidence>
<organism evidence="2 3">
    <name type="scientific">Hydrococcus rivularis NIES-593</name>
    <dbReference type="NCBI Taxonomy" id="1921803"/>
    <lineage>
        <taxon>Bacteria</taxon>
        <taxon>Bacillati</taxon>
        <taxon>Cyanobacteriota</taxon>
        <taxon>Cyanophyceae</taxon>
        <taxon>Pleurocapsales</taxon>
        <taxon>Hydrococcaceae</taxon>
        <taxon>Hydrococcus</taxon>
    </lineage>
</organism>
<protein>
    <submittedName>
        <fullName evidence="2">Adenylate cyclase</fullName>
    </submittedName>
</protein>
<dbReference type="InterPro" id="IPR035985">
    <property type="entry name" value="Ubiquitin-activating_enz"/>
</dbReference>
<dbReference type="NCBIfam" id="TIGR03882">
    <property type="entry name" value="cyclo_dehyd_2"/>
    <property type="match status" value="1"/>
</dbReference>
<comment type="caution">
    <text evidence="2">The sequence shown here is derived from an EMBL/GenBank/DDBJ whole genome shotgun (WGS) entry which is preliminary data.</text>
</comment>
<dbReference type="RefSeq" id="WP_073600034.1">
    <property type="nucleotide sequence ID" value="NZ_MRCB01000015.1"/>
</dbReference>
<dbReference type="PANTHER" id="PTHR37809">
    <property type="entry name" value="RIBOSOMAL PROTEIN S12 METHYLTHIOTRANSFERASE ACCESSORY FACTOR YCAO"/>
    <property type="match status" value="1"/>
</dbReference>
<dbReference type="NCBIfam" id="TIGR03604">
    <property type="entry name" value="TOMM_cyclo_SagD"/>
    <property type="match status" value="1"/>
</dbReference>
<dbReference type="Gene3D" id="3.30.1330.230">
    <property type="match status" value="2"/>
</dbReference>